<gene>
    <name evidence="1" type="ORF">CSKR_106409</name>
</gene>
<evidence type="ECO:0000313" key="2">
    <source>
        <dbReference type="Proteomes" id="UP000286415"/>
    </source>
</evidence>
<dbReference type="AlphaFoldDB" id="A0A419QAW4"/>
<reference evidence="1 2" key="2">
    <citation type="journal article" date="2021" name="Genomics">
        <title>High-quality reference genome for Clonorchis sinensis.</title>
        <authorList>
            <person name="Young N.D."/>
            <person name="Stroehlein A.J."/>
            <person name="Kinkar L."/>
            <person name="Wang T."/>
            <person name="Sohn W.M."/>
            <person name="Chang B.C.H."/>
            <person name="Kaur P."/>
            <person name="Weisz D."/>
            <person name="Dudchenko O."/>
            <person name="Aiden E.L."/>
            <person name="Korhonen P.K."/>
            <person name="Gasser R.B."/>
        </authorList>
    </citation>
    <scope>NUCLEOTIDE SEQUENCE [LARGE SCALE GENOMIC DNA]</scope>
    <source>
        <strain evidence="1">Cs-k2</strain>
    </source>
</reference>
<dbReference type="EMBL" id="NIRI02000042">
    <property type="protein sequence ID" value="KAG5447166.1"/>
    <property type="molecule type" value="Genomic_DNA"/>
</dbReference>
<reference evidence="1 2" key="1">
    <citation type="journal article" date="2018" name="Biotechnol. Adv.">
        <title>Improved genomic resources and new bioinformatic workflow for the carcinogenic parasite Clonorchis sinensis: Biotechnological implications.</title>
        <authorList>
            <person name="Wang D."/>
            <person name="Korhonen P.K."/>
            <person name="Gasser R.B."/>
            <person name="Young N.D."/>
        </authorList>
    </citation>
    <scope>NUCLEOTIDE SEQUENCE [LARGE SCALE GENOMIC DNA]</scope>
    <source>
        <strain evidence="1">Cs-k2</strain>
    </source>
</reference>
<evidence type="ECO:0000313" key="1">
    <source>
        <dbReference type="EMBL" id="KAG5447166.1"/>
    </source>
</evidence>
<accession>A0A419QAW4</accession>
<dbReference type="Proteomes" id="UP000286415">
    <property type="component" value="Unassembled WGS sequence"/>
</dbReference>
<dbReference type="InParanoid" id="A0A419QAW4"/>
<proteinExistence type="predicted"/>
<protein>
    <submittedName>
        <fullName evidence="1">Uncharacterized protein</fullName>
    </submittedName>
</protein>
<name>A0A419QAW4_CLOSI</name>
<sequence length="433" mass="49257">MCCTRPPHVSVATIFEILRYMYRRNALLIRLLKSLRRPTTGFALLGAHQLGHKVKETRRLHLPDKPQEGRSRSWAVEEISATLLVVQRLKDLDSYTHLHSNWVSKGDSIDPPAYDIPQLNVLHRGRLMFHYNLLSVPSCRKVSENSSTVHDRFCPFWGSSVRRSPRVSGNLMLHLNPDWTDFDKYTHLQIGLAFTGDSAESPVYDVLQLNALHKGRPMFHLVRYSRHRTLEWFVCVPRESTCVVLLHDELNTAPAKSFPSFLPYLPSCYLNLFNSPGFQSTKSPNKTTAKKARQVAYAQRVYNCAWLAVEPGGTGNSKSSPDVNLEEDAGDQEGNGMRMIRGIREVTLITANEVAHVRRPVTKLNENWVLKQIQKVGGSDTIFIDEDVQTFIHCCVQYAIRGNKKLAVSAPRIFPVRFMRTEISVTYSEGKEN</sequence>
<organism evidence="1 2">
    <name type="scientific">Clonorchis sinensis</name>
    <name type="common">Chinese liver fluke</name>
    <dbReference type="NCBI Taxonomy" id="79923"/>
    <lineage>
        <taxon>Eukaryota</taxon>
        <taxon>Metazoa</taxon>
        <taxon>Spiralia</taxon>
        <taxon>Lophotrochozoa</taxon>
        <taxon>Platyhelminthes</taxon>
        <taxon>Trematoda</taxon>
        <taxon>Digenea</taxon>
        <taxon>Opisthorchiida</taxon>
        <taxon>Opisthorchiata</taxon>
        <taxon>Opisthorchiidae</taxon>
        <taxon>Clonorchis</taxon>
    </lineage>
</organism>
<keyword evidence="2" id="KW-1185">Reference proteome</keyword>
<comment type="caution">
    <text evidence="1">The sequence shown here is derived from an EMBL/GenBank/DDBJ whole genome shotgun (WGS) entry which is preliminary data.</text>
</comment>